<dbReference type="InterPro" id="IPR011032">
    <property type="entry name" value="GroES-like_sf"/>
</dbReference>
<comment type="caution">
    <text evidence="2">The sequence shown here is derived from an EMBL/GenBank/DDBJ whole genome shotgun (WGS) entry which is preliminary data.</text>
</comment>
<evidence type="ECO:0000313" key="2">
    <source>
        <dbReference type="EMBL" id="KAJ7209240.1"/>
    </source>
</evidence>
<sequence>MEETPAPVRLVRKYTKLKPLRIVLFAPWTLSTLSRFFFVFYSLDNLLSSYSPRDLKGTCLRTTHARPELLCCTNRLQTAPCRHDIAIQEQLIPALKHGQVLVKIAAAAFKDSQGLYPRIAFGSILGADGAGVPSTFNISRRFGRLRGAAFPPLRTFAECVVVDRREVIVTPAHLTDERRGPWRANRVIATAQIAQAPGKHASMLVNGIGGGVALLCRAMGADLREPGENRPRCGARCAQGPCHEREAPGSRADLHATAFLTTHRLVSVVVVLSGLGVEAAEEVFEMIKLGAQFGKIVIRVVDLHGAGSTYRTR</sequence>
<keyword evidence="1" id="KW-0472">Membrane</keyword>
<accession>A0AAD6VDV1</accession>
<dbReference type="AlphaFoldDB" id="A0AAD6VDV1"/>
<organism evidence="2 3">
    <name type="scientific">Mycena pura</name>
    <dbReference type="NCBI Taxonomy" id="153505"/>
    <lineage>
        <taxon>Eukaryota</taxon>
        <taxon>Fungi</taxon>
        <taxon>Dikarya</taxon>
        <taxon>Basidiomycota</taxon>
        <taxon>Agaricomycotina</taxon>
        <taxon>Agaricomycetes</taxon>
        <taxon>Agaricomycetidae</taxon>
        <taxon>Agaricales</taxon>
        <taxon>Marasmiineae</taxon>
        <taxon>Mycenaceae</taxon>
        <taxon>Mycena</taxon>
    </lineage>
</organism>
<name>A0AAD6VDV1_9AGAR</name>
<evidence type="ECO:0000313" key="3">
    <source>
        <dbReference type="Proteomes" id="UP001219525"/>
    </source>
</evidence>
<dbReference type="Gene3D" id="3.90.180.10">
    <property type="entry name" value="Medium-chain alcohol dehydrogenases, catalytic domain"/>
    <property type="match status" value="1"/>
</dbReference>
<dbReference type="EMBL" id="JARJCW010000031">
    <property type="protein sequence ID" value="KAJ7209240.1"/>
    <property type="molecule type" value="Genomic_DNA"/>
</dbReference>
<protein>
    <submittedName>
        <fullName evidence="2">Uncharacterized protein</fullName>
    </submittedName>
</protein>
<dbReference type="SUPFAM" id="SSF50129">
    <property type="entry name" value="GroES-like"/>
    <property type="match status" value="1"/>
</dbReference>
<keyword evidence="3" id="KW-1185">Reference proteome</keyword>
<reference evidence="2" key="1">
    <citation type="submission" date="2023-03" db="EMBL/GenBank/DDBJ databases">
        <title>Massive genome expansion in bonnet fungi (Mycena s.s.) driven by repeated elements and novel gene families across ecological guilds.</title>
        <authorList>
            <consortium name="Lawrence Berkeley National Laboratory"/>
            <person name="Harder C.B."/>
            <person name="Miyauchi S."/>
            <person name="Viragh M."/>
            <person name="Kuo A."/>
            <person name="Thoen E."/>
            <person name="Andreopoulos B."/>
            <person name="Lu D."/>
            <person name="Skrede I."/>
            <person name="Drula E."/>
            <person name="Henrissat B."/>
            <person name="Morin E."/>
            <person name="Kohler A."/>
            <person name="Barry K."/>
            <person name="LaButti K."/>
            <person name="Morin E."/>
            <person name="Salamov A."/>
            <person name="Lipzen A."/>
            <person name="Mereny Z."/>
            <person name="Hegedus B."/>
            <person name="Baldrian P."/>
            <person name="Stursova M."/>
            <person name="Weitz H."/>
            <person name="Taylor A."/>
            <person name="Grigoriev I.V."/>
            <person name="Nagy L.G."/>
            <person name="Martin F."/>
            <person name="Kauserud H."/>
        </authorList>
    </citation>
    <scope>NUCLEOTIDE SEQUENCE</scope>
    <source>
        <strain evidence="2">9144</strain>
    </source>
</reference>
<keyword evidence="1" id="KW-1133">Transmembrane helix</keyword>
<proteinExistence type="predicted"/>
<feature type="transmembrane region" description="Helical" evidence="1">
    <location>
        <begin position="22"/>
        <end position="43"/>
    </location>
</feature>
<evidence type="ECO:0000256" key="1">
    <source>
        <dbReference type="SAM" id="Phobius"/>
    </source>
</evidence>
<gene>
    <name evidence="2" type="ORF">GGX14DRAFT_632479</name>
</gene>
<keyword evidence="1" id="KW-0812">Transmembrane</keyword>
<dbReference type="Proteomes" id="UP001219525">
    <property type="component" value="Unassembled WGS sequence"/>
</dbReference>